<keyword evidence="1" id="KW-1133">Transmembrane helix</keyword>
<sequence length="63" mass="7183">MTGQVIAGAIVELCGIALTHRYLRFFLFFVPVAFLVLFPFLGVLRRNRRNFRPVIFSGPSVLQ</sequence>
<evidence type="ECO:0000313" key="3">
    <source>
        <dbReference type="Proteomes" id="UP000254429"/>
    </source>
</evidence>
<gene>
    <name evidence="2" type="ORF">NCTC8500_05945</name>
</gene>
<reference evidence="2 3" key="1">
    <citation type="submission" date="2018-06" db="EMBL/GenBank/DDBJ databases">
        <authorList>
            <consortium name="Pathogen Informatics"/>
            <person name="Doyle S."/>
        </authorList>
    </citation>
    <scope>NUCLEOTIDE SEQUENCE [LARGE SCALE GENOMIC DNA]</scope>
    <source>
        <strain evidence="2 3">NCTC8500</strain>
    </source>
</reference>
<proteinExistence type="predicted"/>
<organism evidence="2 3">
    <name type="scientific">Escherichia coli</name>
    <dbReference type="NCBI Taxonomy" id="562"/>
    <lineage>
        <taxon>Bacteria</taxon>
        <taxon>Pseudomonadati</taxon>
        <taxon>Pseudomonadota</taxon>
        <taxon>Gammaproteobacteria</taxon>
        <taxon>Enterobacterales</taxon>
        <taxon>Enterobacteriaceae</taxon>
        <taxon>Escherichia</taxon>
    </lineage>
</organism>
<keyword evidence="1" id="KW-0472">Membrane</keyword>
<feature type="transmembrane region" description="Helical" evidence="1">
    <location>
        <begin position="25"/>
        <end position="44"/>
    </location>
</feature>
<accession>A0A377HHW9</accession>
<dbReference type="EMBL" id="UGFG01000002">
    <property type="protein sequence ID" value="STO53375.1"/>
    <property type="molecule type" value="Genomic_DNA"/>
</dbReference>
<keyword evidence="1" id="KW-0812">Transmembrane</keyword>
<evidence type="ECO:0000313" key="2">
    <source>
        <dbReference type="EMBL" id="STO53375.1"/>
    </source>
</evidence>
<protein>
    <submittedName>
        <fullName evidence="2">Uncharacterized protein</fullName>
    </submittedName>
</protein>
<dbReference type="Proteomes" id="UP000254429">
    <property type="component" value="Unassembled WGS sequence"/>
</dbReference>
<dbReference type="AlphaFoldDB" id="A0A377HHW9"/>
<evidence type="ECO:0000256" key="1">
    <source>
        <dbReference type="SAM" id="Phobius"/>
    </source>
</evidence>
<name>A0A377HHW9_ECOLX</name>